<keyword evidence="4" id="KW-0472">Membrane</keyword>
<dbReference type="GO" id="GO:0005886">
    <property type="term" value="C:plasma membrane"/>
    <property type="evidence" value="ECO:0007669"/>
    <property type="project" value="UniProtKB-SubCell"/>
</dbReference>
<name>A0A0C2GBJ1_9BILA</name>
<keyword evidence="6" id="KW-0406">Ion transport</keyword>
<evidence type="ECO:0000256" key="1">
    <source>
        <dbReference type="ARBA" id="ARBA00004370"/>
    </source>
</evidence>
<keyword evidence="6" id="KW-0868">Chloride</keyword>
<reference evidence="7 8" key="1">
    <citation type="submission" date="2013-12" db="EMBL/GenBank/DDBJ databases">
        <title>Draft genome of the parsitic nematode Ancylostoma duodenale.</title>
        <authorList>
            <person name="Mitreva M."/>
        </authorList>
    </citation>
    <scope>NUCLEOTIDE SEQUENCE [LARGE SCALE GENOMIC DNA]</scope>
    <source>
        <strain evidence="7 8">Zhejiang</strain>
    </source>
</reference>
<evidence type="ECO:0000256" key="2">
    <source>
        <dbReference type="ARBA" id="ARBA00022692"/>
    </source>
</evidence>
<evidence type="ECO:0000313" key="7">
    <source>
        <dbReference type="EMBL" id="KIH56269.1"/>
    </source>
</evidence>
<evidence type="ECO:0000313" key="8">
    <source>
        <dbReference type="Proteomes" id="UP000054047"/>
    </source>
</evidence>
<keyword evidence="2" id="KW-0812">Transmembrane</keyword>
<keyword evidence="8" id="KW-1185">Reference proteome</keyword>
<dbReference type="PANTHER" id="PTHR10736:SF9">
    <property type="entry name" value="BESTROPHIN HOMOLOG 1-RELATED"/>
    <property type="match status" value="1"/>
</dbReference>
<dbReference type="PANTHER" id="PTHR10736">
    <property type="entry name" value="BESTROPHIN"/>
    <property type="match status" value="1"/>
</dbReference>
<protein>
    <recommendedName>
        <fullName evidence="6">Bestrophin homolog</fullName>
    </recommendedName>
</protein>
<dbReference type="GO" id="GO:0034707">
    <property type="term" value="C:chloride channel complex"/>
    <property type="evidence" value="ECO:0007669"/>
    <property type="project" value="UniProtKB-KW"/>
</dbReference>
<evidence type="ECO:0000256" key="5">
    <source>
        <dbReference type="ARBA" id="ARBA00034769"/>
    </source>
</evidence>
<organism evidence="7 8">
    <name type="scientific">Ancylostoma duodenale</name>
    <dbReference type="NCBI Taxonomy" id="51022"/>
    <lineage>
        <taxon>Eukaryota</taxon>
        <taxon>Metazoa</taxon>
        <taxon>Ecdysozoa</taxon>
        <taxon>Nematoda</taxon>
        <taxon>Chromadorea</taxon>
        <taxon>Rhabditida</taxon>
        <taxon>Rhabditina</taxon>
        <taxon>Rhabditomorpha</taxon>
        <taxon>Strongyloidea</taxon>
        <taxon>Ancylostomatidae</taxon>
        <taxon>Ancylostomatinae</taxon>
        <taxon>Ancylostoma</taxon>
    </lineage>
</organism>
<dbReference type="InterPro" id="IPR021134">
    <property type="entry name" value="Bestrophin-like"/>
</dbReference>
<dbReference type="OrthoDB" id="201595at2759"/>
<evidence type="ECO:0000256" key="6">
    <source>
        <dbReference type="RuleBase" id="RU363126"/>
    </source>
</evidence>
<keyword evidence="6" id="KW-0869">Chloride channel</keyword>
<dbReference type="InterPro" id="IPR000615">
    <property type="entry name" value="Bestrophin"/>
</dbReference>
<proteinExistence type="inferred from homology"/>
<dbReference type="EMBL" id="KN735993">
    <property type="protein sequence ID" value="KIH56269.1"/>
    <property type="molecule type" value="Genomic_DNA"/>
</dbReference>
<dbReference type="Proteomes" id="UP000054047">
    <property type="component" value="Unassembled WGS sequence"/>
</dbReference>
<evidence type="ECO:0000256" key="4">
    <source>
        <dbReference type="ARBA" id="ARBA00023136"/>
    </source>
</evidence>
<comment type="subcellular location">
    <subcellularLocation>
        <location evidence="6">Cell membrane</location>
        <topology evidence="6">Multi-pass membrane protein</topology>
    </subcellularLocation>
    <subcellularLocation>
        <location evidence="1">Membrane</location>
    </subcellularLocation>
</comment>
<keyword evidence="6" id="KW-0407">Ion channel</keyword>
<dbReference type="GO" id="GO:0005254">
    <property type="term" value="F:chloride channel activity"/>
    <property type="evidence" value="ECO:0007669"/>
    <property type="project" value="UniProtKB-KW"/>
</dbReference>
<comment type="function">
    <text evidence="6">Forms chloride channels.</text>
</comment>
<dbReference type="AlphaFoldDB" id="A0A0C2GBJ1"/>
<gene>
    <name evidence="7" type="ORF">ANCDUO_13549</name>
</gene>
<dbReference type="Pfam" id="PF01062">
    <property type="entry name" value="Bestrophin"/>
    <property type="match status" value="1"/>
</dbReference>
<keyword evidence="3" id="KW-1133">Transmembrane helix</keyword>
<evidence type="ECO:0000256" key="3">
    <source>
        <dbReference type="ARBA" id="ARBA00022989"/>
    </source>
</evidence>
<comment type="similarity">
    <text evidence="5 6">Belongs to the anion channel-forming bestrophin (TC 1.A.46) family. Calcium-sensitive chloride channel subfamily.</text>
</comment>
<keyword evidence="6" id="KW-0813">Transport</keyword>
<accession>A0A0C2GBJ1</accession>
<keyword evidence="6" id="KW-1003">Cell membrane</keyword>
<sequence length="86" mass="10216">MESKHMEGGQLGTSLLPPHSQHSLLYLSIRYKLFTAECRNRNFGDVVRFFNRRLDFIPLELVLGFFCTQVFNRWTKQYQNIGFIDK</sequence>